<evidence type="ECO:0000313" key="4">
    <source>
        <dbReference type="Proteomes" id="UP001519887"/>
    </source>
</evidence>
<keyword evidence="2" id="KW-0812">Transmembrane</keyword>
<dbReference type="InterPro" id="IPR036259">
    <property type="entry name" value="MFS_trans_sf"/>
</dbReference>
<reference evidence="3 4" key="1">
    <citation type="submission" date="2021-07" db="EMBL/GenBank/DDBJ databases">
        <title>Paenibacillus radiodurans sp. nov., isolated from the southeastern edge of Tengger Desert.</title>
        <authorList>
            <person name="Zhang G."/>
        </authorList>
    </citation>
    <scope>NUCLEOTIDE SEQUENCE [LARGE SCALE GENOMIC DNA]</scope>
    <source>
        <strain evidence="3 4">CCM 7311</strain>
    </source>
</reference>
<dbReference type="Pfam" id="PF07690">
    <property type="entry name" value="MFS_1"/>
    <property type="match status" value="1"/>
</dbReference>
<dbReference type="Gene3D" id="1.20.1250.20">
    <property type="entry name" value="MFS general substrate transporter like domains"/>
    <property type="match status" value="1"/>
</dbReference>
<protein>
    <submittedName>
        <fullName evidence="3">MFS transporter</fullName>
    </submittedName>
</protein>
<proteinExistence type="predicted"/>
<accession>A0ABS7CEZ4</accession>
<comment type="subcellular location">
    <subcellularLocation>
        <location evidence="1">Cell membrane</location>
        <topology evidence="1">Multi-pass membrane protein</topology>
    </subcellularLocation>
</comment>
<feature type="transmembrane region" description="Helical" evidence="2">
    <location>
        <begin position="20"/>
        <end position="51"/>
    </location>
</feature>
<comment type="caution">
    <text evidence="3">The sequence shown here is derived from an EMBL/GenBank/DDBJ whole genome shotgun (WGS) entry which is preliminary data.</text>
</comment>
<evidence type="ECO:0000256" key="1">
    <source>
        <dbReference type="ARBA" id="ARBA00004651"/>
    </source>
</evidence>
<organism evidence="3 4">
    <name type="scientific">Paenibacillus sepulcri</name>
    <dbReference type="NCBI Taxonomy" id="359917"/>
    <lineage>
        <taxon>Bacteria</taxon>
        <taxon>Bacillati</taxon>
        <taxon>Bacillota</taxon>
        <taxon>Bacilli</taxon>
        <taxon>Bacillales</taxon>
        <taxon>Paenibacillaceae</taxon>
        <taxon>Paenibacillus</taxon>
    </lineage>
</organism>
<feature type="non-terminal residue" evidence="3">
    <location>
        <position position="1"/>
    </location>
</feature>
<keyword evidence="4" id="KW-1185">Reference proteome</keyword>
<evidence type="ECO:0000256" key="2">
    <source>
        <dbReference type="SAM" id="Phobius"/>
    </source>
</evidence>
<name>A0ABS7CEZ4_9BACL</name>
<gene>
    <name evidence="3" type="ORF">K0U00_36140</name>
</gene>
<dbReference type="SUPFAM" id="SSF103473">
    <property type="entry name" value="MFS general substrate transporter"/>
    <property type="match status" value="1"/>
</dbReference>
<keyword evidence="2" id="KW-0472">Membrane</keyword>
<evidence type="ECO:0000313" key="3">
    <source>
        <dbReference type="EMBL" id="MBW7459502.1"/>
    </source>
</evidence>
<sequence>GMEGRAYSFNTSTLSLGNMFGPLVGGVISGWIGIGGVFITSSVLFLINAVWVRSTLARKRTVNSKS</sequence>
<dbReference type="InterPro" id="IPR011701">
    <property type="entry name" value="MFS"/>
</dbReference>
<keyword evidence="2" id="KW-1133">Transmembrane helix</keyword>
<dbReference type="EMBL" id="JAHZIK010001674">
    <property type="protein sequence ID" value="MBW7459502.1"/>
    <property type="molecule type" value="Genomic_DNA"/>
</dbReference>
<dbReference type="Proteomes" id="UP001519887">
    <property type="component" value="Unassembled WGS sequence"/>
</dbReference>